<protein>
    <submittedName>
        <fullName evidence="2">Uncharacterized protein</fullName>
    </submittedName>
</protein>
<evidence type="ECO:0000313" key="3">
    <source>
        <dbReference type="Proteomes" id="UP000178912"/>
    </source>
</evidence>
<feature type="region of interest" description="Disordered" evidence="1">
    <location>
        <begin position="71"/>
        <end position="109"/>
    </location>
</feature>
<feature type="compositionally biased region" description="Basic and acidic residues" evidence="1">
    <location>
        <begin position="93"/>
        <end position="109"/>
    </location>
</feature>
<evidence type="ECO:0000256" key="1">
    <source>
        <dbReference type="SAM" id="MobiDB-lite"/>
    </source>
</evidence>
<gene>
    <name evidence="2" type="ORF">RAG0_10967</name>
</gene>
<proteinExistence type="predicted"/>
<reference evidence="3" key="1">
    <citation type="submission" date="2016-03" db="EMBL/GenBank/DDBJ databases">
        <authorList>
            <person name="Guldener U."/>
        </authorList>
    </citation>
    <scope>NUCLEOTIDE SEQUENCE [LARGE SCALE GENOMIC DNA]</scope>
    <source>
        <strain evidence="3">04CH-RAC-A.6.1</strain>
    </source>
</reference>
<name>A0A1E1L214_9HELO</name>
<accession>A0A1E1L214</accession>
<dbReference type="AlphaFoldDB" id="A0A1E1L214"/>
<evidence type="ECO:0000313" key="2">
    <source>
        <dbReference type="EMBL" id="CZT04547.1"/>
    </source>
</evidence>
<sequence>MYWSPTTIFSQDPASPANIFNDLILMASTPSTIIITKNAIFTPRDKHEFTGILFGHPGRAFFRRPISLGSPEKPNLDDTVIDGQGSEYQTTANERDSAKDLGSRDTERPCKTLSLEESSVWVDELLAKYPGSDEEAKIRKRMIL</sequence>
<dbReference type="OrthoDB" id="3558585at2759"/>
<dbReference type="EMBL" id="FJUX01000069">
    <property type="protein sequence ID" value="CZT04547.1"/>
    <property type="molecule type" value="Genomic_DNA"/>
</dbReference>
<keyword evidence="3" id="KW-1185">Reference proteome</keyword>
<organism evidence="2 3">
    <name type="scientific">Rhynchosporium agropyri</name>
    <dbReference type="NCBI Taxonomy" id="914238"/>
    <lineage>
        <taxon>Eukaryota</taxon>
        <taxon>Fungi</taxon>
        <taxon>Dikarya</taxon>
        <taxon>Ascomycota</taxon>
        <taxon>Pezizomycotina</taxon>
        <taxon>Leotiomycetes</taxon>
        <taxon>Helotiales</taxon>
        <taxon>Ploettnerulaceae</taxon>
        <taxon>Rhynchosporium</taxon>
    </lineage>
</organism>
<dbReference type="Proteomes" id="UP000178912">
    <property type="component" value="Unassembled WGS sequence"/>
</dbReference>